<evidence type="ECO:0000313" key="2">
    <source>
        <dbReference type="Proteomes" id="UP000199370"/>
    </source>
</evidence>
<dbReference type="SUPFAM" id="SSF74853">
    <property type="entry name" value="Lamin A/C globular tail domain"/>
    <property type="match status" value="1"/>
</dbReference>
<accession>A0A1H0AH52</accession>
<proteinExistence type="predicted"/>
<keyword evidence="2" id="KW-1185">Reference proteome</keyword>
<protein>
    <recommendedName>
        <fullName evidence="3">Lamin Tail Domain</fullName>
    </recommendedName>
</protein>
<dbReference type="AlphaFoldDB" id="A0A1H0AH52"/>
<reference evidence="1 2" key="1">
    <citation type="submission" date="2016-10" db="EMBL/GenBank/DDBJ databases">
        <authorList>
            <person name="de Groot N.N."/>
        </authorList>
    </citation>
    <scope>NUCLEOTIDE SEQUENCE [LARGE SCALE GENOMIC DNA]</scope>
    <source>
        <strain evidence="2">EB21,IBRC-M 10013,KCTC 4048</strain>
    </source>
</reference>
<sequence>MPPASRRAVLTAAVASLGGCLSTFDTVDAPGTHPPDAELRLDIERPGENGERVYVHNDGGVDVPMRGYTLEYDDGAVYEFDRLTLDPGSWVAVESTSVLEGMDRSDPPKFVRGANRDEQLCPDGRVTLVGPRGTIVGSTTCPG</sequence>
<dbReference type="STRING" id="996166.SAMN05192554_12714"/>
<dbReference type="PROSITE" id="PS51257">
    <property type="entry name" value="PROKAR_LIPOPROTEIN"/>
    <property type="match status" value="1"/>
</dbReference>
<dbReference type="RefSeq" id="WP_089735914.1">
    <property type="nucleotide sequence ID" value="NZ_FNIA01000027.1"/>
</dbReference>
<dbReference type="Gene3D" id="2.60.40.1260">
    <property type="entry name" value="Lamin Tail domain"/>
    <property type="match status" value="1"/>
</dbReference>
<evidence type="ECO:0000313" key="1">
    <source>
        <dbReference type="EMBL" id="SDN32651.1"/>
    </source>
</evidence>
<name>A0A1H0AH52_9EURY</name>
<dbReference type="Proteomes" id="UP000199370">
    <property type="component" value="Unassembled WGS sequence"/>
</dbReference>
<gene>
    <name evidence="1" type="ORF">SAMN05192554_12714</name>
</gene>
<organism evidence="1 2">
    <name type="scientific">Haloarchaeobius iranensis</name>
    <dbReference type="NCBI Taxonomy" id="996166"/>
    <lineage>
        <taxon>Archaea</taxon>
        <taxon>Methanobacteriati</taxon>
        <taxon>Methanobacteriota</taxon>
        <taxon>Stenosarchaea group</taxon>
        <taxon>Halobacteria</taxon>
        <taxon>Halobacteriales</taxon>
        <taxon>Halorubellaceae</taxon>
        <taxon>Haloarchaeobius</taxon>
    </lineage>
</organism>
<dbReference type="InterPro" id="IPR036415">
    <property type="entry name" value="Lamin_tail_dom_sf"/>
</dbReference>
<evidence type="ECO:0008006" key="3">
    <source>
        <dbReference type="Google" id="ProtNLM"/>
    </source>
</evidence>
<dbReference type="EMBL" id="FNIA01000027">
    <property type="protein sequence ID" value="SDN32651.1"/>
    <property type="molecule type" value="Genomic_DNA"/>
</dbReference>